<dbReference type="Gene3D" id="1.25.40.20">
    <property type="entry name" value="Ankyrin repeat-containing domain"/>
    <property type="match status" value="1"/>
</dbReference>
<keyword evidence="2" id="KW-1185">Reference proteome</keyword>
<dbReference type="EMBL" id="CP038908">
    <property type="protein sequence ID" value="QGO06045.1"/>
    <property type="molecule type" value="Genomic_DNA"/>
</dbReference>
<dbReference type="PROSITE" id="PS50088">
    <property type="entry name" value="ANK_REPEAT"/>
    <property type="match status" value="1"/>
</dbReference>
<dbReference type="Proteomes" id="UP000422232">
    <property type="component" value="Chromosome"/>
</dbReference>
<organism evidence="1 2">
    <name type="scientific">Piscirickettsia salmonis</name>
    <dbReference type="NCBI Taxonomy" id="1238"/>
    <lineage>
        <taxon>Bacteria</taxon>
        <taxon>Pseudomonadati</taxon>
        <taxon>Pseudomonadota</taxon>
        <taxon>Gammaproteobacteria</taxon>
        <taxon>Thiotrichales</taxon>
        <taxon>Piscirickettsiaceae</taxon>
        <taxon>Piscirickettsia</taxon>
    </lineage>
</organism>
<dbReference type="GeneID" id="66741116"/>
<reference evidence="1 2" key="1">
    <citation type="submission" date="2019-04" db="EMBL/GenBank/DDBJ databases">
        <title>Complete genome sequencing of Piscirickettsia salmonis strain Psal-009.</title>
        <authorList>
            <person name="Schober I."/>
            <person name="Bunk B."/>
            <person name="Sproer C."/>
            <person name="Carril G.P."/>
            <person name="Riedel T."/>
            <person name="Flores-Herrera P.A."/>
            <person name="Nourdin-Galindo G."/>
            <person name="Marshall S.H."/>
            <person name="Overmann J."/>
        </authorList>
    </citation>
    <scope>NUCLEOTIDE SEQUENCE [LARGE SCALE GENOMIC DNA]</scope>
    <source>
        <strain evidence="1 2">Psal-009</strain>
    </source>
</reference>
<protein>
    <submittedName>
        <fullName evidence="1">Ankyrin repeats (3 copies)</fullName>
    </submittedName>
</protein>
<dbReference type="SUPFAM" id="SSF48403">
    <property type="entry name" value="Ankyrin repeat"/>
    <property type="match status" value="1"/>
</dbReference>
<dbReference type="InterPro" id="IPR036770">
    <property type="entry name" value="Ankyrin_rpt-contain_sf"/>
</dbReference>
<dbReference type="Pfam" id="PF12796">
    <property type="entry name" value="Ank_2"/>
    <property type="match status" value="1"/>
</dbReference>
<name>A0A9Q5YJS0_PISSA</name>
<accession>A0A9Q5YJS0</accession>
<dbReference type="RefSeq" id="WP_016210325.1">
    <property type="nucleotide sequence ID" value="NZ_CP012413.1"/>
</dbReference>
<dbReference type="AlphaFoldDB" id="A0A9Q5YJS0"/>
<proteinExistence type="predicted"/>
<evidence type="ECO:0000313" key="1">
    <source>
        <dbReference type="EMBL" id="QGO06045.1"/>
    </source>
</evidence>
<evidence type="ECO:0000313" key="2">
    <source>
        <dbReference type="Proteomes" id="UP000422232"/>
    </source>
</evidence>
<gene>
    <name evidence="1" type="ORF">Psal009_01947</name>
</gene>
<dbReference type="InterPro" id="IPR002110">
    <property type="entry name" value="Ankyrin_rpt"/>
</dbReference>
<sequence length="458" mass="52572">MPGRLTRPTNKKTISSLLFSAVRSSHARRIERIQKYLDSGVDPNARYLVEGISYNSIDAAIKWGGSPDIVRLLLNKGGNPYLHTRGVQWPDDNRIKKQMMAALLEYSQFKIPAHVLGRLLFWGVEHNHIDIVQKTLEMGADPNTYCYLQGSHHKKSLTPFQLAVKLKSREMIPLLLQYGADFDLNFHEENGKDPLTYARSNDDDGQFFDFLLDQYHRQIGACKQVQAGIGLEQVRVKLGPEQTQGRPLNAELDHLVAGFLVGKDHQFDFSEFQKQIEIDKSQSKSLEEQRKEENRENWGYFCSKVAGSGNSPKTQALRNFKKCEPTKRAMKGLIATAAQRRGDDEWRPNSLKRLCKMLKKENYSFLLDLLGIKKDQVTADNLRSIAIYDCIGKVDSSGYAYDYFSIKRMGKPREGYICADQTKFFNNIRDKKHPHFLFQDRYNIIEECEIGPALEPIW</sequence>
<dbReference type="SMART" id="SM00248">
    <property type="entry name" value="ANK"/>
    <property type="match status" value="3"/>
</dbReference>
<dbReference type="PROSITE" id="PS50297">
    <property type="entry name" value="ANK_REP_REGION"/>
    <property type="match status" value="1"/>
</dbReference>